<gene>
    <name evidence="2" type="ORF">HELGO_WM34196</name>
</gene>
<sequence>MKLSYVALLVGILGVFFSSCNNYQEQYDALVEKNAIDQKRLHELEEEDRLVRGEYSLAIETLNSIEDTLRTIATNEKEIQRLTQQKEFSGSLSQRQAIIAKLQVLRDENEAAKDAAKSMQRRVRSYQIENQQLKKMIAQAETRIVEKEEDLKEARFIIDDMELALAKMEGQLTEKSGQLDDAYKDLKERNETLTETNGKLATTIADLETKNEFIDEQAKAYVACGDKKTLRKASILSKGSMKKLTKGYQESVRQNGDEIDYFNNDQIDCGGDGEIVYVLPLRAESSYEIQGSVLLIKNSKAFWATDKTVVLVKN</sequence>
<dbReference type="AlphaFoldDB" id="A0A6S6SLZ2"/>
<dbReference type="PROSITE" id="PS51257">
    <property type="entry name" value="PROKAR_LIPOPROTEIN"/>
    <property type="match status" value="1"/>
</dbReference>
<evidence type="ECO:0000313" key="2">
    <source>
        <dbReference type="EMBL" id="CAA6805801.1"/>
    </source>
</evidence>
<accession>A0A6S6SLZ2</accession>
<name>A0A6S6SLZ2_9BACT</name>
<proteinExistence type="predicted"/>
<reference evidence="2" key="1">
    <citation type="submission" date="2020-01" db="EMBL/GenBank/DDBJ databases">
        <authorList>
            <person name="Meier V. D."/>
            <person name="Meier V D."/>
        </authorList>
    </citation>
    <scope>NUCLEOTIDE SEQUENCE</scope>
    <source>
        <strain evidence="2">HLG_WM_MAG_10</strain>
    </source>
</reference>
<organism evidence="2">
    <name type="scientific">uncultured Aureispira sp</name>
    <dbReference type="NCBI Taxonomy" id="1331704"/>
    <lineage>
        <taxon>Bacteria</taxon>
        <taxon>Pseudomonadati</taxon>
        <taxon>Bacteroidota</taxon>
        <taxon>Saprospiria</taxon>
        <taxon>Saprospirales</taxon>
        <taxon>Saprospiraceae</taxon>
        <taxon>Aureispira</taxon>
        <taxon>environmental samples</taxon>
    </lineage>
</organism>
<keyword evidence="1" id="KW-0175">Coiled coil</keyword>
<dbReference type="EMBL" id="CACVAQ010000113">
    <property type="protein sequence ID" value="CAA6805801.1"/>
    <property type="molecule type" value="Genomic_DNA"/>
</dbReference>
<protein>
    <recommendedName>
        <fullName evidence="3">Lipoprotein</fullName>
    </recommendedName>
</protein>
<evidence type="ECO:0008006" key="3">
    <source>
        <dbReference type="Google" id="ProtNLM"/>
    </source>
</evidence>
<feature type="coiled-coil region" evidence="1">
    <location>
        <begin position="27"/>
        <end position="178"/>
    </location>
</feature>
<evidence type="ECO:0000256" key="1">
    <source>
        <dbReference type="SAM" id="Coils"/>
    </source>
</evidence>